<dbReference type="PANTHER" id="PTHR13833">
    <property type="match status" value="1"/>
</dbReference>
<proteinExistence type="predicted"/>
<dbReference type="InterPro" id="IPR002909">
    <property type="entry name" value="IPT_dom"/>
</dbReference>
<name>A0A419W797_9BACT</name>
<feature type="signal peptide" evidence="1">
    <location>
        <begin position="1"/>
        <end position="31"/>
    </location>
</feature>
<evidence type="ECO:0000313" key="4">
    <source>
        <dbReference type="Proteomes" id="UP000283387"/>
    </source>
</evidence>
<dbReference type="SUPFAM" id="SSF81296">
    <property type="entry name" value="E set domains"/>
    <property type="match status" value="1"/>
</dbReference>
<dbReference type="RefSeq" id="WP_211338015.1">
    <property type="nucleotide sequence ID" value="NZ_RAPN01000001.1"/>
</dbReference>
<dbReference type="CDD" id="cd00603">
    <property type="entry name" value="IPT_PCSR"/>
    <property type="match status" value="1"/>
</dbReference>
<dbReference type="Gene3D" id="2.120.10.30">
    <property type="entry name" value="TolB, C-terminal domain"/>
    <property type="match status" value="1"/>
</dbReference>
<comment type="caution">
    <text evidence="3">The sequence shown here is derived from an EMBL/GenBank/DDBJ whole genome shotgun (WGS) entry which is preliminary data.</text>
</comment>
<dbReference type="AlphaFoldDB" id="A0A419W797"/>
<evidence type="ECO:0000313" key="3">
    <source>
        <dbReference type="EMBL" id="RKD91344.1"/>
    </source>
</evidence>
<evidence type="ECO:0000256" key="1">
    <source>
        <dbReference type="SAM" id="SignalP"/>
    </source>
</evidence>
<organism evidence="3 4">
    <name type="scientific">Mangrovibacterium diazotrophicum</name>
    <dbReference type="NCBI Taxonomy" id="1261403"/>
    <lineage>
        <taxon>Bacteria</taxon>
        <taxon>Pseudomonadati</taxon>
        <taxon>Bacteroidota</taxon>
        <taxon>Bacteroidia</taxon>
        <taxon>Marinilabiliales</taxon>
        <taxon>Prolixibacteraceae</taxon>
        <taxon>Mangrovibacterium</taxon>
    </lineage>
</organism>
<evidence type="ECO:0000259" key="2">
    <source>
        <dbReference type="Pfam" id="PF01833"/>
    </source>
</evidence>
<sequence>MNMKKFAIKSRMATYWVILALTALCFQNCSDDDPADLVSKPYDPSRPVVVTDFTPKTGSVGQRLVIYGENFGNDPEYIHVFIGGKEAKVIGVKGEALYCLVPEKAYSGEIEIFMGDLSEPLAIAENPFEYERKMVVSTLCGYKNERDDQGWIDGKFDEVAGFREPSYMNFDPVNPKHLYMAYDFGPGIYLVNFEDSTVSQHLTSAAGNWNRLRSLEFSKGGDYMIVAHDQWDPNGISTSIMSRENGFKDPQILTQSRAANGASVHPVNGEMYFNGYEKGEFYRFDLENSVPVVGNTGIGPKDYETLFLVQDNGWEFRVHIHPSGNYAYIVVVNQHYILRTDYNWTTKKFTQPYVVCGEPRAAAWVDGVGSKARLDSPYQGVFVKNPDYEGQEDEYDFYFTEQYNHDIRILTPEGKVTTFAGRGSSSINSNPYGYVDGDLRMEARFDRPSGIAYNETEKAFYVLDQMNRRIRKIALEGN</sequence>
<dbReference type="PANTHER" id="PTHR13833:SF71">
    <property type="entry name" value="NHL DOMAIN-CONTAINING PROTEIN"/>
    <property type="match status" value="1"/>
</dbReference>
<keyword evidence="4" id="KW-1185">Reference proteome</keyword>
<feature type="domain" description="IPT/TIG" evidence="2">
    <location>
        <begin position="49"/>
        <end position="112"/>
    </location>
</feature>
<dbReference type="EMBL" id="RAPN01000001">
    <property type="protein sequence ID" value="RKD91344.1"/>
    <property type="molecule type" value="Genomic_DNA"/>
</dbReference>
<dbReference type="SUPFAM" id="SSF75011">
    <property type="entry name" value="3-carboxy-cis,cis-mucoante lactonizing enzyme"/>
    <property type="match status" value="1"/>
</dbReference>
<dbReference type="Gene3D" id="2.60.40.10">
    <property type="entry name" value="Immunoglobulins"/>
    <property type="match status" value="1"/>
</dbReference>
<accession>A0A419W797</accession>
<keyword evidence="1" id="KW-0732">Signal</keyword>
<dbReference type="InterPro" id="IPR013783">
    <property type="entry name" value="Ig-like_fold"/>
</dbReference>
<dbReference type="InterPro" id="IPR014756">
    <property type="entry name" value="Ig_E-set"/>
</dbReference>
<dbReference type="Proteomes" id="UP000283387">
    <property type="component" value="Unassembled WGS sequence"/>
</dbReference>
<protein>
    <submittedName>
        <fullName evidence="3">IPT/TIG domain-containing protein</fullName>
    </submittedName>
</protein>
<gene>
    <name evidence="3" type="ORF">BC643_1697</name>
</gene>
<reference evidence="3 4" key="1">
    <citation type="submission" date="2018-09" db="EMBL/GenBank/DDBJ databases">
        <title>Genomic Encyclopedia of Archaeal and Bacterial Type Strains, Phase II (KMG-II): from individual species to whole genera.</title>
        <authorList>
            <person name="Goeker M."/>
        </authorList>
    </citation>
    <scope>NUCLEOTIDE SEQUENCE [LARGE SCALE GENOMIC DNA]</scope>
    <source>
        <strain evidence="3 4">DSM 27148</strain>
    </source>
</reference>
<dbReference type="InterPro" id="IPR011042">
    <property type="entry name" value="6-blade_b-propeller_TolB-like"/>
</dbReference>
<feature type="chain" id="PRO_5019283452" evidence="1">
    <location>
        <begin position="32"/>
        <end position="478"/>
    </location>
</feature>
<dbReference type="Pfam" id="PF01833">
    <property type="entry name" value="TIG"/>
    <property type="match status" value="1"/>
</dbReference>